<evidence type="ECO:0000256" key="4">
    <source>
        <dbReference type="ARBA" id="ARBA00023002"/>
    </source>
</evidence>
<dbReference type="InterPro" id="IPR050493">
    <property type="entry name" value="FAD-dep_Monooxygenase_BioMet"/>
</dbReference>
<evidence type="ECO:0000256" key="2">
    <source>
        <dbReference type="ARBA" id="ARBA00022630"/>
    </source>
</evidence>
<feature type="domain" description="2,6-dihydroxypyridine 3-monooxygenase substrate binding" evidence="7">
    <location>
        <begin position="152"/>
        <end position="266"/>
    </location>
</feature>
<dbReference type="PRINTS" id="PR00420">
    <property type="entry name" value="RNGMNOXGNASE"/>
</dbReference>
<keyword evidence="9" id="KW-1185">Reference proteome</keyword>
<dbReference type="Gene3D" id="3.50.50.60">
    <property type="entry name" value="FAD/NAD(P)-binding domain"/>
    <property type="match status" value="2"/>
</dbReference>
<dbReference type="SUPFAM" id="SSF54373">
    <property type="entry name" value="FAD-linked reductases, C-terminal domain"/>
    <property type="match status" value="1"/>
</dbReference>
<protein>
    <submittedName>
        <fullName evidence="8">2-polyprenyl-6-methoxyphenol hydroxylase-like oxidoreductase</fullName>
    </submittedName>
</protein>
<dbReference type="Proteomes" id="UP000263595">
    <property type="component" value="Unassembled WGS sequence"/>
</dbReference>
<dbReference type="GO" id="GO:0004497">
    <property type="term" value="F:monooxygenase activity"/>
    <property type="evidence" value="ECO:0007669"/>
    <property type="project" value="UniProtKB-KW"/>
</dbReference>
<evidence type="ECO:0000256" key="5">
    <source>
        <dbReference type="ARBA" id="ARBA00023033"/>
    </source>
</evidence>
<dbReference type="EMBL" id="UNOZ01000013">
    <property type="protein sequence ID" value="SYX89992.1"/>
    <property type="molecule type" value="Genomic_DNA"/>
</dbReference>
<dbReference type="GO" id="GO:0071949">
    <property type="term" value="F:FAD binding"/>
    <property type="evidence" value="ECO:0007669"/>
    <property type="project" value="InterPro"/>
</dbReference>
<dbReference type="Pfam" id="PF22607">
    <property type="entry name" value="FAD_binding-like"/>
    <property type="match status" value="1"/>
</dbReference>
<dbReference type="AlphaFoldDB" id="A0A383RSG2"/>
<evidence type="ECO:0000313" key="8">
    <source>
        <dbReference type="EMBL" id="SYX89992.1"/>
    </source>
</evidence>
<feature type="domain" description="FAD-binding" evidence="6">
    <location>
        <begin position="274"/>
        <end position="356"/>
    </location>
</feature>
<dbReference type="RefSeq" id="WP_119140780.1">
    <property type="nucleotide sequence ID" value="NZ_CBCSFL010000040.1"/>
</dbReference>
<evidence type="ECO:0000259" key="7">
    <source>
        <dbReference type="Pfam" id="PF22607"/>
    </source>
</evidence>
<sequence>MASDEEITIIGGSLAGLTLALACAASGLRVRVLEQSEGHASGGDSLTVDLALLAATTGYDPRVSPALPVVPAYRDLTTWPALYGWLRDRVNEAPGIVLEGGRRVSSVSDLDDSVQITFADGHQQTAPVVTGADGYRSVVRRAISPEAPFAKYAGYLVWRGLVEEQALQNPVSWPSDGGLWIEFVGSYRLVAATLPGRDGSVQPGQRQITFAWFDAHQDELLRRTGCLTAEGHIVGTLARGMIDDSVRSALAKRAHTIWPERWREAVLAGIRSPKTLSGSPIAEYLPQRLARGNMAIIGDAAHVITPMTGRGLLTGMEDASTLAHLLARRSPGETFATVLARYEQARLPFIRGLVKHSMNISSEYLKLARA</sequence>
<dbReference type="PANTHER" id="PTHR13789:SF318">
    <property type="entry name" value="GERANYLGERANYL DIPHOSPHATE REDUCTASE"/>
    <property type="match status" value="1"/>
</dbReference>
<proteinExistence type="predicted"/>
<evidence type="ECO:0000256" key="1">
    <source>
        <dbReference type="ARBA" id="ARBA00001974"/>
    </source>
</evidence>
<keyword evidence="2" id="KW-0285">Flavoprotein</keyword>
<name>A0A383RSG2_9PSED</name>
<organism evidence="8 9">
    <name type="scientific">Pseudomonas reidholzensis</name>
    <dbReference type="NCBI Taxonomy" id="1785162"/>
    <lineage>
        <taxon>Bacteria</taxon>
        <taxon>Pseudomonadati</taxon>
        <taxon>Pseudomonadota</taxon>
        <taxon>Gammaproteobacteria</taxon>
        <taxon>Pseudomonadales</taxon>
        <taxon>Pseudomonadaceae</taxon>
        <taxon>Pseudomonas</taxon>
    </lineage>
</organism>
<dbReference type="InterPro" id="IPR036188">
    <property type="entry name" value="FAD/NAD-bd_sf"/>
</dbReference>
<dbReference type="Pfam" id="PF01494">
    <property type="entry name" value="FAD_binding_3"/>
    <property type="match status" value="1"/>
</dbReference>
<gene>
    <name evidence="8" type="ORF">CCOS865_02258</name>
</gene>
<evidence type="ECO:0000313" key="9">
    <source>
        <dbReference type="Proteomes" id="UP000263595"/>
    </source>
</evidence>
<evidence type="ECO:0000256" key="3">
    <source>
        <dbReference type="ARBA" id="ARBA00022827"/>
    </source>
</evidence>
<keyword evidence="3" id="KW-0274">FAD</keyword>
<keyword evidence="4" id="KW-0560">Oxidoreductase</keyword>
<reference evidence="9" key="1">
    <citation type="submission" date="2018-08" db="EMBL/GenBank/DDBJ databases">
        <authorList>
            <person name="Blom J."/>
        </authorList>
    </citation>
    <scope>NUCLEOTIDE SEQUENCE [LARGE SCALE GENOMIC DNA]</scope>
    <source>
        <strain evidence="9">CCOS 865</strain>
    </source>
</reference>
<comment type="cofactor">
    <cofactor evidence="1">
        <name>FAD</name>
        <dbReference type="ChEBI" id="CHEBI:57692"/>
    </cofactor>
</comment>
<keyword evidence="5" id="KW-0503">Monooxygenase</keyword>
<dbReference type="OrthoDB" id="9782160at2"/>
<dbReference type="InterPro" id="IPR002938">
    <property type="entry name" value="FAD-bd"/>
</dbReference>
<dbReference type="SUPFAM" id="SSF51905">
    <property type="entry name" value="FAD/NAD(P)-binding domain"/>
    <property type="match status" value="1"/>
</dbReference>
<evidence type="ECO:0000259" key="6">
    <source>
        <dbReference type="Pfam" id="PF01494"/>
    </source>
</evidence>
<accession>A0A383RSG2</accession>
<dbReference type="PANTHER" id="PTHR13789">
    <property type="entry name" value="MONOOXYGENASE"/>
    <property type="match status" value="1"/>
</dbReference>
<dbReference type="InterPro" id="IPR054707">
    <property type="entry name" value="DhpH_subs-bd"/>
</dbReference>